<sequence>MDMLTTVLPLVLMFAIFYFLLIRPQQKQQKAVREMQSSLQKGDKIVTIGGLHGILDSIDEDKIVLKVGDGTRMTFDRRSIREVVKD</sequence>
<comment type="subcellular location">
    <subcellularLocation>
        <location evidence="1">Cell membrane</location>
        <topology evidence="1">Single-pass membrane protein</topology>
    </subcellularLocation>
</comment>
<dbReference type="GO" id="GO:0005886">
    <property type="term" value="C:plasma membrane"/>
    <property type="evidence" value="ECO:0007669"/>
    <property type="project" value="UniProtKB-SubCell"/>
</dbReference>
<dbReference type="InterPro" id="IPR003849">
    <property type="entry name" value="Preprotein_translocase_YajC"/>
</dbReference>
<dbReference type="GO" id="GO:0015031">
    <property type="term" value="P:protein transport"/>
    <property type="evidence" value="ECO:0007669"/>
    <property type="project" value="UniProtKB-KW"/>
</dbReference>
<accession>A0A4S4C3Y8</accession>
<dbReference type="AlphaFoldDB" id="A0A4S4C3Y8"/>
<dbReference type="Proteomes" id="UP000310334">
    <property type="component" value="Unassembled WGS sequence"/>
</dbReference>
<evidence type="ECO:0000256" key="3">
    <source>
        <dbReference type="ARBA" id="ARBA00022448"/>
    </source>
</evidence>
<dbReference type="OrthoDB" id="9800132at2"/>
<dbReference type="PANTHER" id="PTHR33909">
    <property type="entry name" value="SEC TRANSLOCON ACCESSORY COMPLEX SUBUNIT YAJC"/>
    <property type="match status" value="1"/>
</dbReference>
<keyword evidence="3" id="KW-0813">Transport</keyword>
<keyword evidence="8" id="KW-0811">Translocation</keyword>
<evidence type="ECO:0000256" key="1">
    <source>
        <dbReference type="ARBA" id="ARBA00004162"/>
    </source>
</evidence>
<proteinExistence type="inferred from homology"/>
<dbReference type="PRINTS" id="PR01853">
    <property type="entry name" value="YAJCTRNLCASE"/>
</dbReference>
<dbReference type="EMBL" id="SSNT01000003">
    <property type="protein sequence ID" value="THF81822.1"/>
    <property type="molecule type" value="Genomic_DNA"/>
</dbReference>
<organism evidence="10 11">
    <name type="scientific">Metabacillus sediminilitoris</name>
    <dbReference type="NCBI Taxonomy" id="2567941"/>
    <lineage>
        <taxon>Bacteria</taxon>
        <taxon>Bacillati</taxon>
        <taxon>Bacillota</taxon>
        <taxon>Bacilli</taxon>
        <taxon>Bacillales</taxon>
        <taxon>Bacillaceae</taxon>
        <taxon>Metabacillus</taxon>
    </lineage>
</organism>
<evidence type="ECO:0000256" key="7">
    <source>
        <dbReference type="ARBA" id="ARBA00022989"/>
    </source>
</evidence>
<protein>
    <submittedName>
        <fullName evidence="10">Preprotein translocase subunit YajC</fullName>
    </submittedName>
</protein>
<evidence type="ECO:0000256" key="8">
    <source>
        <dbReference type="ARBA" id="ARBA00023010"/>
    </source>
</evidence>
<dbReference type="PANTHER" id="PTHR33909:SF1">
    <property type="entry name" value="SEC TRANSLOCON ACCESSORY COMPLEX SUBUNIT YAJC"/>
    <property type="match status" value="1"/>
</dbReference>
<reference evidence="10 11" key="1">
    <citation type="submission" date="2019-04" db="EMBL/GenBank/DDBJ databases">
        <title>Bacillus sediminilitoris sp. nov., isolated from a tidal flat sediment on the East China Sea.</title>
        <authorList>
            <person name="Wei Y."/>
            <person name="Mao H."/>
            <person name="Fang J."/>
        </authorList>
    </citation>
    <scope>NUCLEOTIDE SEQUENCE [LARGE SCALE GENOMIC DNA]</scope>
    <source>
        <strain evidence="10 11">DSL-17</strain>
    </source>
</reference>
<evidence type="ECO:0000313" key="11">
    <source>
        <dbReference type="Proteomes" id="UP000310334"/>
    </source>
</evidence>
<dbReference type="Pfam" id="PF02699">
    <property type="entry name" value="YajC"/>
    <property type="match status" value="1"/>
</dbReference>
<keyword evidence="6" id="KW-0653">Protein transport</keyword>
<evidence type="ECO:0000256" key="5">
    <source>
        <dbReference type="ARBA" id="ARBA00022692"/>
    </source>
</evidence>
<dbReference type="NCBIfam" id="TIGR00739">
    <property type="entry name" value="yajC"/>
    <property type="match status" value="1"/>
</dbReference>
<keyword evidence="5" id="KW-0812">Transmembrane</keyword>
<evidence type="ECO:0000256" key="2">
    <source>
        <dbReference type="ARBA" id="ARBA00006742"/>
    </source>
</evidence>
<evidence type="ECO:0000256" key="9">
    <source>
        <dbReference type="ARBA" id="ARBA00023136"/>
    </source>
</evidence>
<keyword evidence="9" id="KW-0472">Membrane</keyword>
<comment type="similarity">
    <text evidence="2">Belongs to the YajC family.</text>
</comment>
<evidence type="ECO:0000256" key="6">
    <source>
        <dbReference type="ARBA" id="ARBA00022927"/>
    </source>
</evidence>
<dbReference type="SMART" id="SM01323">
    <property type="entry name" value="YajC"/>
    <property type="match status" value="1"/>
</dbReference>
<keyword evidence="11" id="KW-1185">Reference proteome</keyword>
<gene>
    <name evidence="10" type="primary">yajC</name>
    <name evidence="10" type="ORF">E6W99_04005</name>
</gene>
<dbReference type="RefSeq" id="WP_136351909.1">
    <property type="nucleotide sequence ID" value="NZ_CP046266.1"/>
</dbReference>
<comment type="caution">
    <text evidence="10">The sequence shown here is derived from an EMBL/GenBank/DDBJ whole genome shotgun (WGS) entry which is preliminary data.</text>
</comment>
<keyword evidence="7" id="KW-1133">Transmembrane helix</keyword>
<name>A0A4S4C3Y8_9BACI</name>
<evidence type="ECO:0000256" key="4">
    <source>
        <dbReference type="ARBA" id="ARBA00022475"/>
    </source>
</evidence>
<keyword evidence="4" id="KW-1003">Cell membrane</keyword>
<evidence type="ECO:0000313" key="10">
    <source>
        <dbReference type="EMBL" id="THF81822.1"/>
    </source>
</evidence>